<dbReference type="EMBL" id="FN653872">
    <property type="protein sequence ID" value="CBY16088.1"/>
    <property type="molecule type" value="Genomic_DNA"/>
</dbReference>
<feature type="non-terminal residue" evidence="1">
    <location>
        <position position="1"/>
    </location>
</feature>
<keyword evidence="2" id="KW-1185">Reference proteome</keyword>
<sequence length="49" mass="5475">AAAIWPKQNLRSRKLSKCMSAEEFLELDQDFEPANGLCGDHVLANLKIC</sequence>
<protein>
    <submittedName>
        <fullName evidence="1">Uncharacterized protein</fullName>
    </submittedName>
</protein>
<gene>
    <name evidence="1" type="ORF">GSOID_T00016399001</name>
</gene>
<evidence type="ECO:0000313" key="1">
    <source>
        <dbReference type="EMBL" id="CBY16088.1"/>
    </source>
</evidence>
<dbReference type="InParanoid" id="E4Y2J8"/>
<dbReference type="AlphaFoldDB" id="E4Y2J8"/>
<accession>E4Y2J8</accession>
<reference evidence="1" key="1">
    <citation type="journal article" date="2010" name="Science">
        <title>Plasticity of animal genome architecture unmasked by rapid evolution of a pelagic tunicate.</title>
        <authorList>
            <person name="Denoeud F."/>
            <person name="Henriet S."/>
            <person name="Mungpakdee S."/>
            <person name="Aury J.M."/>
            <person name="Da Silva C."/>
            <person name="Brinkmann H."/>
            <person name="Mikhaleva J."/>
            <person name="Olsen L.C."/>
            <person name="Jubin C."/>
            <person name="Canestro C."/>
            <person name="Bouquet J.M."/>
            <person name="Danks G."/>
            <person name="Poulain J."/>
            <person name="Campsteijn C."/>
            <person name="Adamski M."/>
            <person name="Cross I."/>
            <person name="Yadetie F."/>
            <person name="Muffato M."/>
            <person name="Louis A."/>
            <person name="Butcher S."/>
            <person name="Tsagkogeorga G."/>
            <person name="Konrad A."/>
            <person name="Singh S."/>
            <person name="Jensen M.F."/>
            <person name="Cong E.H."/>
            <person name="Eikeseth-Otteraa H."/>
            <person name="Noel B."/>
            <person name="Anthouard V."/>
            <person name="Porcel B.M."/>
            <person name="Kachouri-Lafond R."/>
            <person name="Nishino A."/>
            <person name="Ugolini M."/>
            <person name="Chourrout P."/>
            <person name="Nishida H."/>
            <person name="Aasland R."/>
            <person name="Huzurbazar S."/>
            <person name="Westhof E."/>
            <person name="Delsuc F."/>
            <person name="Lehrach H."/>
            <person name="Reinhardt R."/>
            <person name="Weissenbach J."/>
            <person name="Roy S.W."/>
            <person name="Artiguenave F."/>
            <person name="Postlethwait J.H."/>
            <person name="Manak J.R."/>
            <person name="Thompson E.M."/>
            <person name="Jaillon O."/>
            <person name="Du Pasquier L."/>
            <person name="Boudinot P."/>
            <person name="Liberles D.A."/>
            <person name="Volff J.N."/>
            <person name="Philippe H."/>
            <person name="Lenhard B."/>
            <person name="Roest Crollius H."/>
            <person name="Wincker P."/>
            <person name="Chourrout D."/>
        </authorList>
    </citation>
    <scope>NUCLEOTIDE SEQUENCE [LARGE SCALE GENOMIC DNA]</scope>
</reference>
<proteinExistence type="predicted"/>
<name>E4Y2J8_OIKDI</name>
<organism evidence="1">
    <name type="scientific">Oikopleura dioica</name>
    <name type="common">Tunicate</name>
    <dbReference type="NCBI Taxonomy" id="34765"/>
    <lineage>
        <taxon>Eukaryota</taxon>
        <taxon>Metazoa</taxon>
        <taxon>Chordata</taxon>
        <taxon>Tunicata</taxon>
        <taxon>Appendicularia</taxon>
        <taxon>Copelata</taxon>
        <taxon>Oikopleuridae</taxon>
        <taxon>Oikopleura</taxon>
    </lineage>
</organism>
<evidence type="ECO:0000313" key="2">
    <source>
        <dbReference type="Proteomes" id="UP000001307"/>
    </source>
</evidence>
<dbReference type="Proteomes" id="UP000001307">
    <property type="component" value="Unassembled WGS sequence"/>
</dbReference>